<name>A0ABW3WYP4_9HYPH</name>
<dbReference type="InterPro" id="IPR050471">
    <property type="entry name" value="AB_hydrolase"/>
</dbReference>
<dbReference type="PANTHER" id="PTHR43433:SF4">
    <property type="entry name" value="NON-HEME CHLOROPEROXIDASE-RELATED"/>
    <property type="match status" value="1"/>
</dbReference>
<keyword evidence="3" id="KW-1185">Reference proteome</keyword>
<dbReference type="PRINTS" id="PR00111">
    <property type="entry name" value="ABHYDROLASE"/>
</dbReference>
<sequence length="273" mass="29936">MAFITAPDGTELYYKDWGSGRPVVFLHGWPLDADMWEYQMVPVAEAGFRAVAYDRRGFGRSGQPWSGYDYDTFADDLHAVLESLDLRDATLVGFSMGGGEVVRYLTRHGTARVSQAVLVSAVTPMMLKTPDHPDGVDASVFDDMIDGLRMDRPAFLADFNRGFFGAGMFTSPASTDLMDWAGQIAMLASPKATIACVRAFSETDFRPDMANVTIPCLIIHGDADQTVPIDVTARVTASAVPSAEFVIYDGAPHAIPMTHHERLTTDLVDFLRR</sequence>
<dbReference type="InterPro" id="IPR029058">
    <property type="entry name" value="AB_hydrolase_fold"/>
</dbReference>
<dbReference type="Gene3D" id="3.40.50.1820">
    <property type="entry name" value="alpha/beta hydrolase"/>
    <property type="match status" value="1"/>
</dbReference>
<dbReference type="GO" id="GO:0016787">
    <property type="term" value="F:hydrolase activity"/>
    <property type="evidence" value="ECO:0007669"/>
    <property type="project" value="UniProtKB-KW"/>
</dbReference>
<dbReference type="Proteomes" id="UP001597176">
    <property type="component" value="Unassembled WGS sequence"/>
</dbReference>
<organism evidence="2 3">
    <name type="scientific">Methylobacterium marchantiae</name>
    <dbReference type="NCBI Taxonomy" id="600331"/>
    <lineage>
        <taxon>Bacteria</taxon>
        <taxon>Pseudomonadati</taxon>
        <taxon>Pseudomonadota</taxon>
        <taxon>Alphaproteobacteria</taxon>
        <taxon>Hyphomicrobiales</taxon>
        <taxon>Methylobacteriaceae</taxon>
        <taxon>Methylobacterium</taxon>
    </lineage>
</organism>
<dbReference type="PANTHER" id="PTHR43433">
    <property type="entry name" value="HYDROLASE, ALPHA/BETA FOLD FAMILY PROTEIN"/>
    <property type="match status" value="1"/>
</dbReference>
<comment type="caution">
    <text evidence="2">The sequence shown here is derived from an EMBL/GenBank/DDBJ whole genome shotgun (WGS) entry which is preliminary data.</text>
</comment>
<reference evidence="3" key="1">
    <citation type="journal article" date="2019" name="Int. J. Syst. Evol. Microbiol.">
        <title>The Global Catalogue of Microorganisms (GCM) 10K type strain sequencing project: providing services to taxonomists for standard genome sequencing and annotation.</title>
        <authorList>
            <consortium name="The Broad Institute Genomics Platform"/>
            <consortium name="The Broad Institute Genome Sequencing Center for Infectious Disease"/>
            <person name="Wu L."/>
            <person name="Ma J."/>
        </authorList>
    </citation>
    <scope>NUCLEOTIDE SEQUENCE [LARGE SCALE GENOMIC DNA]</scope>
    <source>
        <strain evidence="3">CCUG 56108</strain>
    </source>
</reference>
<proteinExistence type="predicted"/>
<dbReference type="EMBL" id="JBHTND010000014">
    <property type="protein sequence ID" value="MFD1302292.1"/>
    <property type="molecule type" value="Genomic_DNA"/>
</dbReference>
<feature type="domain" description="AB hydrolase-1" evidence="1">
    <location>
        <begin position="22"/>
        <end position="259"/>
    </location>
</feature>
<dbReference type="RefSeq" id="WP_238206483.1">
    <property type="nucleotide sequence ID" value="NZ_JBHTND010000014.1"/>
</dbReference>
<gene>
    <name evidence="2" type="ORF">ACFQ4G_12000</name>
</gene>
<dbReference type="PRINTS" id="PR00412">
    <property type="entry name" value="EPOXHYDRLASE"/>
</dbReference>
<dbReference type="InterPro" id="IPR000073">
    <property type="entry name" value="AB_hydrolase_1"/>
</dbReference>
<evidence type="ECO:0000259" key="1">
    <source>
        <dbReference type="Pfam" id="PF00561"/>
    </source>
</evidence>
<protein>
    <submittedName>
        <fullName evidence="2">Alpha/beta fold hydrolase</fullName>
    </submittedName>
</protein>
<keyword evidence="2" id="KW-0378">Hydrolase</keyword>
<dbReference type="SUPFAM" id="SSF53474">
    <property type="entry name" value="alpha/beta-Hydrolases"/>
    <property type="match status" value="1"/>
</dbReference>
<dbReference type="InterPro" id="IPR000639">
    <property type="entry name" value="Epox_hydrolase-like"/>
</dbReference>
<evidence type="ECO:0000313" key="2">
    <source>
        <dbReference type="EMBL" id="MFD1302292.1"/>
    </source>
</evidence>
<dbReference type="Pfam" id="PF00561">
    <property type="entry name" value="Abhydrolase_1"/>
    <property type="match status" value="1"/>
</dbReference>
<accession>A0ABW3WYP4</accession>
<evidence type="ECO:0000313" key="3">
    <source>
        <dbReference type="Proteomes" id="UP001597176"/>
    </source>
</evidence>